<dbReference type="GO" id="GO:0000166">
    <property type="term" value="F:nucleotide binding"/>
    <property type="evidence" value="ECO:0007669"/>
    <property type="project" value="UniProtKB-KW"/>
</dbReference>
<dbReference type="SUPFAM" id="SSF56300">
    <property type="entry name" value="Metallo-dependent phosphatases"/>
    <property type="match status" value="1"/>
</dbReference>
<dbReference type="SUPFAM" id="SSF55816">
    <property type="entry name" value="5'-nucleotidase (syn. UDP-sugar hydrolase), C-terminal domain"/>
    <property type="match status" value="1"/>
</dbReference>
<dbReference type="PANTHER" id="PTHR11575">
    <property type="entry name" value="5'-NUCLEOTIDASE-RELATED"/>
    <property type="match status" value="1"/>
</dbReference>
<dbReference type="EMBL" id="BSNC01000013">
    <property type="protein sequence ID" value="GLP98000.1"/>
    <property type="molecule type" value="Genomic_DNA"/>
</dbReference>
<gene>
    <name evidence="5" type="ORF">GCM10007895_33070</name>
</gene>
<evidence type="ECO:0000256" key="1">
    <source>
        <dbReference type="ARBA" id="ARBA00022729"/>
    </source>
</evidence>
<dbReference type="GO" id="GO:0008253">
    <property type="term" value="F:5'-nucleotidase activity"/>
    <property type="evidence" value="ECO:0007669"/>
    <property type="project" value="TreeGrafter"/>
</dbReference>
<dbReference type="InterPro" id="IPR008334">
    <property type="entry name" value="5'-Nucleotdase_C"/>
</dbReference>
<feature type="domain" description="5'-Nucleotidase C-terminal" evidence="4">
    <location>
        <begin position="414"/>
        <end position="562"/>
    </location>
</feature>
<dbReference type="PRINTS" id="PR01607">
    <property type="entry name" value="APYRASEFAMLY"/>
</dbReference>
<proteinExistence type="inferred from homology"/>
<dbReference type="Pfam" id="PF00149">
    <property type="entry name" value="Metallophos"/>
    <property type="match status" value="1"/>
</dbReference>
<dbReference type="InterPro" id="IPR004843">
    <property type="entry name" value="Calcineurin-like_PHP"/>
</dbReference>
<evidence type="ECO:0000259" key="4">
    <source>
        <dbReference type="Pfam" id="PF02872"/>
    </source>
</evidence>
<organism evidence="5 6">
    <name type="scientific">Paraferrimonas sedimenticola</name>
    <dbReference type="NCBI Taxonomy" id="375674"/>
    <lineage>
        <taxon>Bacteria</taxon>
        <taxon>Pseudomonadati</taxon>
        <taxon>Pseudomonadota</taxon>
        <taxon>Gammaproteobacteria</taxon>
        <taxon>Alteromonadales</taxon>
        <taxon>Ferrimonadaceae</taxon>
        <taxon>Paraferrimonas</taxon>
    </lineage>
</organism>
<evidence type="ECO:0000313" key="5">
    <source>
        <dbReference type="EMBL" id="GLP98000.1"/>
    </source>
</evidence>
<name>A0AA37RZ07_9GAMM</name>
<evidence type="ECO:0000256" key="2">
    <source>
        <dbReference type="RuleBase" id="RU362119"/>
    </source>
</evidence>
<accession>A0AA37RZ07</accession>
<evidence type="ECO:0000259" key="3">
    <source>
        <dbReference type="Pfam" id="PF00149"/>
    </source>
</evidence>
<keyword evidence="6" id="KW-1185">Reference proteome</keyword>
<comment type="caution">
    <text evidence="5">The sequence shown here is derived from an EMBL/GenBank/DDBJ whole genome shotgun (WGS) entry which is preliminary data.</text>
</comment>
<dbReference type="InterPro" id="IPR029052">
    <property type="entry name" value="Metallo-depent_PP-like"/>
</dbReference>
<dbReference type="GO" id="GO:0009166">
    <property type="term" value="P:nucleotide catabolic process"/>
    <property type="evidence" value="ECO:0007669"/>
    <property type="project" value="InterPro"/>
</dbReference>
<evidence type="ECO:0000313" key="6">
    <source>
        <dbReference type="Proteomes" id="UP001161422"/>
    </source>
</evidence>
<dbReference type="Gene3D" id="3.90.780.10">
    <property type="entry name" value="5'-Nucleotidase, C-terminal domain"/>
    <property type="match status" value="1"/>
</dbReference>
<feature type="domain" description="Calcineurin-like phosphoesterase" evidence="3">
    <location>
        <begin position="31"/>
        <end position="255"/>
    </location>
</feature>
<keyword evidence="2" id="KW-0378">Hydrolase</keyword>
<reference evidence="5" key="1">
    <citation type="journal article" date="2014" name="Int. J. Syst. Evol. Microbiol.">
        <title>Complete genome sequence of Corynebacterium casei LMG S-19264T (=DSM 44701T), isolated from a smear-ripened cheese.</title>
        <authorList>
            <consortium name="US DOE Joint Genome Institute (JGI-PGF)"/>
            <person name="Walter F."/>
            <person name="Albersmeier A."/>
            <person name="Kalinowski J."/>
            <person name="Ruckert C."/>
        </authorList>
    </citation>
    <scope>NUCLEOTIDE SEQUENCE</scope>
    <source>
        <strain evidence="5">NBRC 101628</strain>
    </source>
</reference>
<sequence>MTGALVSALLVTIGLVGCQQTPKSYEPLSLTVAHVNDTHSHFDPMTHQWQAELPEGQLAVQAKIGGYPRLAQALMQARRDAEAQDKPFLALHGGDAFQGTLYFSLYKGLGNQLLLNEFGLDAMVIGNHEFDLGEEPLLDFVQGVNFPVLAANMTIGADSALAKTDNIKPYIVRSYGPHKVGVFGLVLQDLPELASPGEALSFEQEVIAAQATVDELKAQGINHIIMLSHIGLDRDLRVARSVNGVDLIVGGHTHTLMGNFYQFGMGHGPGYAELHQNPDGGQTCVVQAGEYAHAAGLVEVNFDIDGNIAGCQGGNELLFDAQFEAKAGEAELTQAQLQSLQNYVDEHPRARIVEEHPKSRQIIDEQLAPSLSQFSEQVIAQINDENDPLDTGILDHVRIPGKGRGGASLARSGSEGGAVVANAFAWKVPSADMVILNSGGVRAHLQAQEQGLTAGYVLGNLLPFGGTLSLVSLKGEHIKLMLEQVINQSTHPDAVSDGGFPITAKMTVSYDGRLVEGQRITQVQHCPKGLPGDCLPLEDERVYSVLTSTFLAGGKDGYDAFVKHAQAPALDTGFVDNESMIEYAKAKGVLYEQATGMDFVPADFAKAQLDVQLVKPQDNQASN</sequence>
<comment type="similarity">
    <text evidence="2">Belongs to the 5'-nucleotidase family.</text>
</comment>
<dbReference type="InterPro" id="IPR036907">
    <property type="entry name" value="5'-Nucleotdase_C_sf"/>
</dbReference>
<dbReference type="GO" id="GO:0030288">
    <property type="term" value="C:outer membrane-bounded periplasmic space"/>
    <property type="evidence" value="ECO:0007669"/>
    <property type="project" value="TreeGrafter"/>
</dbReference>
<reference evidence="5" key="2">
    <citation type="submission" date="2023-01" db="EMBL/GenBank/DDBJ databases">
        <title>Draft genome sequence of Paraferrimonas sedimenticola strain NBRC 101628.</title>
        <authorList>
            <person name="Sun Q."/>
            <person name="Mori K."/>
        </authorList>
    </citation>
    <scope>NUCLEOTIDE SEQUENCE</scope>
    <source>
        <strain evidence="5">NBRC 101628</strain>
    </source>
</reference>
<dbReference type="Pfam" id="PF02872">
    <property type="entry name" value="5_nucleotid_C"/>
    <property type="match status" value="1"/>
</dbReference>
<dbReference type="GO" id="GO:0008768">
    <property type="term" value="F:UDP-sugar diphosphatase activity"/>
    <property type="evidence" value="ECO:0007669"/>
    <property type="project" value="TreeGrafter"/>
</dbReference>
<dbReference type="InterPro" id="IPR006179">
    <property type="entry name" value="5_nucleotidase/apyrase"/>
</dbReference>
<dbReference type="PANTHER" id="PTHR11575:SF24">
    <property type="entry name" value="5'-NUCLEOTIDASE"/>
    <property type="match status" value="1"/>
</dbReference>
<keyword evidence="2" id="KW-0547">Nucleotide-binding</keyword>
<keyword evidence="1" id="KW-0732">Signal</keyword>
<dbReference type="Proteomes" id="UP001161422">
    <property type="component" value="Unassembled WGS sequence"/>
</dbReference>
<dbReference type="AlphaFoldDB" id="A0AA37RZ07"/>
<dbReference type="Gene3D" id="3.60.21.10">
    <property type="match status" value="1"/>
</dbReference>
<protein>
    <submittedName>
        <fullName evidence="5">Bifunctional metallophosphatase/5'-nucleotidase</fullName>
    </submittedName>
</protein>